<feature type="transmembrane region" description="Helical" evidence="1">
    <location>
        <begin position="100"/>
        <end position="126"/>
    </location>
</feature>
<protein>
    <recommendedName>
        <fullName evidence="2">DUF7703 domain-containing protein</fullName>
    </recommendedName>
</protein>
<dbReference type="HOGENOM" id="CLU_045148_0_0_1"/>
<gene>
    <name evidence="3" type="ORF">PFICI_09983</name>
</gene>
<dbReference type="AlphaFoldDB" id="W3WYF7"/>
<dbReference type="EMBL" id="KI912115">
    <property type="protein sequence ID" value="ETS77921.1"/>
    <property type="molecule type" value="Genomic_DNA"/>
</dbReference>
<name>W3WYF7_PESFW</name>
<dbReference type="InParanoid" id="W3WYF7"/>
<keyword evidence="4" id="KW-1185">Reference proteome</keyword>
<feature type="transmembrane region" description="Helical" evidence="1">
    <location>
        <begin position="39"/>
        <end position="62"/>
    </location>
</feature>
<dbReference type="OrthoDB" id="405906at2759"/>
<proteinExistence type="predicted"/>
<dbReference type="Proteomes" id="UP000030651">
    <property type="component" value="Unassembled WGS sequence"/>
</dbReference>
<reference evidence="4" key="1">
    <citation type="journal article" date="2015" name="BMC Genomics">
        <title>Genomic and transcriptomic analysis of the endophytic fungus Pestalotiopsis fici reveals its lifestyle and high potential for synthesis of natural products.</title>
        <authorList>
            <person name="Wang X."/>
            <person name="Zhang X."/>
            <person name="Liu L."/>
            <person name="Xiang M."/>
            <person name="Wang W."/>
            <person name="Sun X."/>
            <person name="Che Y."/>
            <person name="Guo L."/>
            <person name="Liu G."/>
            <person name="Guo L."/>
            <person name="Wang C."/>
            <person name="Yin W.B."/>
            <person name="Stadler M."/>
            <person name="Zhang X."/>
            <person name="Liu X."/>
        </authorList>
    </citation>
    <scope>NUCLEOTIDE SEQUENCE [LARGE SCALE GENOMIC DNA]</scope>
    <source>
        <strain evidence="4">W106-1 / CGMCC3.15140</strain>
    </source>
</reference>
<accession>W3WYF7</accession>
<evidence type="ECO:0000259" key="2">
    <source>
        <dbReference type="Pfam" id="PF24802"/>
    </source>
</evidence>
<keyword evidence="1" id="KW-0472">Membrane</keyword>
<organism evidence="3 4">
    <name type="scientific">Pestalotiopsis fici (strain W106-1 / CGMCC3.15140)</name>
    <dbReference type="NCBI Taxonomy" id="1229662"/>
    <lineage>
        <taxon>Eukaryota</taxon>
        <taxon>Fungi</taxon>
        <taxon>Dikarya</taxon>
        <taxon>Ascomycota</taxon>
        <taxon>Pezizomycotina</taxon>
        <taxon>Sordariomycetes</taxon>
        <taxon>Xylariomycetidae</taxon>
        <taxon>Amphisphaeriales</taxon>
        <taxon>Sporocadaceae</taxon>
        <taxon>Pestalotiopsis</taxon>
    </lineage>
</organism>
<keyword evidence="1" id="KW-1133">Transmembrane helix</keyword>
<feature type="transmembrane region" description="Helical" evidence="1">
    <location>
        <begin position="71"/>
        <end position="94"/>
    </location>
</feature>
<keyword evidence="1" id="KW-0812">Transmembrane</keyword>
<dbReference type="RefSeq" id="XP_007836755.1">
    <property type="nucleotide sequence ID" value="XM_007838564.1"/>
</dbReference>
<dbReference type="KEGG" id="pfy:PFICI_09983"/>
<evidence type="ECO:0000313" key="4">
    <source>
        <dbReference type="Proteomes" id="UP000030651"/>
    </source>
</evidence>
<dbReference type="PANTHER" id="PTHR37013:SF4">
    <property type="entry name" value="INTEGRAL MEMBRANE PROTEIN"/>
    <property type="match status" value="1"/>
</dbReference>
<dbReference type="OMA" id="FALACWN"/>
<dbReference type="PANTHER" id="PTHR37013">
    <property type="entry name" value="INTEGRAL MEMBRANE PROTEIN (AFU_ORTHOLOGUE AFUA_1G05950)-RELATED"/>
    <property type="match status" value="1"/>
</dbReference>
<dbReference type="InterPro" id="IPR056120">
    <property type="entry name" value="DUF7703"/>
</dbReference>
<dbReference type="GeneID" id="19274996"/>
<dbReference type="eggNOG" id="ENOG502SH74">
    <property type="taxonomic scope" value="Eukaryota"/>
</dbReference>
<sequence>MPGIGPNELYNNDFSIPAVPMPMMTGETGPIVNHVSLPVAMVIGGFFALACYNSIEIFIFILSTFKRKRGLYYWSMVVADLGIPIHATSVLLRFFSLAPNLPMCVIIDFGWFMMVTGQAVVLYARLHLVVGDPRKIRWVLVMIITMFLAVQIPTAVLFITANSSSPGRDLAESIFNVYEKVQITAFTLQEAIISGLYVYEASEGLKLMDVIKGPRVRAVNRELMALFILVVTLDVSLMITEYTNNFQIQTTYKPVVYSIKLKVEALVLNNLLSLVQSGTCSCWTSVERQYSLSQQRYNSFTAATSTEPAFNVPQTFRTNSSVRSTAEATNWMDTWGGIYDGRPQFSKKRSKGQ</sequence>
<evidence type="ECO:0000256" key="1">
    <source>
        <dbReference type="SAM" id="Phobius"/>
    </source>
</evidence>
<dbReference type="Pfam" id="PF24802">
    <property type="entry name" value="DUF7703"/>
    <property type="match status" value="1"/>
</dbReference>
<evidence type="ECO:0000313" key="3">
    <source>
        <dbReference type="EMBL" id="ETS77921.1"/>
    </source>
</evidence>
<feature type="domain" description="DUF7703" evidence="2">
    <location>
        <begin position="35"/>
        <end position="283"/>
    </location>
</feature>
<feature type="transmembrane region" description="Helical" evidence="1">
    <location>
        <begin position="138"/>
        <end position="161"/>
    </location>
</feature>